<keyword evidence="8 13" id="KW-0694">RNA-binding</keyword>
<evidence type="ECO:0000256" key="13">
    <source>
        <dbReference type="RuleBase" id="RU364034"/>
    </source>
</evidence>
<feature type="compositionally biased region" description="Basic residues" evidence="14">
    <location>
        <begin position="498"/>
        <end position="508"/>
    </location>
</feature>
<feature type="domain" description="SRP54-type proteins GTP-binding" evidence="15">
    <location>
        <begin position="269"/>
        <end position="282"/>
    </location>
</feature>
<sequence length="508" mass="56311">MVLGELGSKITRALQQMGESTLIDDKVVDKMMNTVALALLQGDVDVKLVKKLKDDVKTTCKVDTMASGVNKRKVIQTALVKGLCGLLDPGKLPFKPKKKRPNVFMFVGLQGSGKTTSCTKLAYYYRKRGWKTALVCADTFRAGAYDQLKQNATKAKVPYYGSYTESDPVVVADNGVSQFKKDKYEIIIVDTSGRHKQEDALFEEMQMVHKAIEPDEVIFVMDSSMGQAAKLQATAFQGAVDVGSIIITKLDGHAKGGGALSAVAATGSPITFIGTGEHIDQFDKFETKAFVDQLLGMGNLQGLKEIIEDKSVMESQEKLVQKITSKGGEFTFRDMYDQFQTLMNLGSFGKVMSMIPGFKNLMGEGREEASQQRIKRFMTVMDSMTNKELDSDLKIFNAQPERLFRIAVGSGVDQRVVWDVMETFKQFKRVADQLKIMGRSGLDFSRMHAGEKERNIQNLAGAMSPQILQRMGGMQNFSNLIKQMDSMGGMNMGSSTTKRSRPKKGRRR</sequence>
<evidence type="ECO:0000256" key="5">
    <source>
        <dbReference type="ARBA" id="ARBA00022741"/>
    </source>
</evidence>
<dbReference type="NCBIfam" id="TIGR01425">
    <property type="entry name" value="SRP54_euk"/>
    <property type="match status" value="1"/>
</dbReference>
<comment type="similarity">
    <text evidence="3 13">Belongs to the GTP-binding SRP family. SRP54 subfamily.</text>
</comment>
<evidence type="ECO:0000256" key="10">
    <source>
        <dbReference type="ARBA" id="ARBA00023135"/>
    </source>
</evidence>
<keyword evidence="6" id="KW-0378">Hydrolase</keyword>
<evidence type="ECO:0000256" key="14">
    <source>
        <dbReference type="SAM" id="MobiDB-lite"/>
    </source>
</evidence>
<keyword evidence="4 13" id="KW-0963">Cytoplasm</keyword>
<evidence type="ECO:0000256" key="7">
    <source>
        <dbReference type="ARBA" id="ARBA00022824"/>
    </source>
</evidence>
<dbReference type="SUPFAM" id="SSF47446">
    <property type="entry name" value="Signal peptide-binding domain"/>
    <property type="match status" value="1"/>
</dbReference>
<comment type="domain">
    <text evidence="13">The NG domain, also named G domain, is a special guanosine triphosphatase (GTPase) domain, which binds GTP and forms a guanosine 5'-triphosphate (GTP)-dependent complex with a homologous NG domain in the SRP receptor subunit SRPRA. The two NG domains undergo cooperative rearrangements upon their assembly, which culminate in the reciprocal activation of the GTPase activity of one another. SRP receptor compaction upon binding with cargo-loaded SRP and GTPase rearrangement drive SRP-mediated cotranslational protein translocation into the ER.</text>
</comment>
<dbReference type="EMBL" id="HBEM01031405">
    <property type="protein sequence ID" value="CAD8462411.1"/>
    <property type="molecule type" value="Transcribed_RNA"/>
</dbReference>
<name>A0A7S0H8L8_9EUKA</name>
<evidence type="ECO:0000256" key="8">
    <source>
        <dbReference type="ARBA" id="ARBA00022884"/>
    </source>
</evidence>
<evidence type="ECO:0000256" key="3">
    <source>
        <dbReference type="ARBA" id="ARBA00005450"/>
    </source>
</evidence>
<dbReference type="SMART" id="SM00962">
    <property type="entry name" value="SRP54"/>
    <property type="match status" value="1"/>
</dbReference>
<keyword evidence="11 13" id="KW-0687">Ribonucleoprotein</keyword>
<dbReference type="AlphaFoldDB" id="A0A7S0H8L8"/>
<dbReference type="InterPro" id="IPR036891">
    <property type="entry name" value="Signal_recog_part_SRP54_M_sf"/>
</dbReference>
<dbReference type="SMART" id="SM00382">
    <property type="entry name" value="AAA"/>
    <property type="match status" value="1"/>
</dbReference>
<reference evidence="16" key="1">
    <citation type="submission" date="2021-01" db="EMBL/GenBank/DDBJ databases">
        <authorList>
            <person name="Corre E."/>
            <person name="Pelletier E."/>
            <person name="Niang G."/>
            <person name="Scheremetjew M."/>
            <person name="Finn R."/>
            <person name="Kale V."/>
            <person name="Holt S."/>
            <person name="Cochrane G."/>
            <person name="Meng A."/>
            <person name="Brown T."/>
            <person name="Cohen L."/>
        </authorList>
    </citation>
    <scope>NUCLEOTIDE SEQUENCE</scope>
    <source>
        <strain evidence="16">CCMP2058</strain>
    </source>
</reference>
<evidence type="ECO:0000259" key="15">
    <source>
        <dbReference type="PROSITE" id="PS00300"/>
    </source>
</evidence>
<dbReference type="PANTHER" id="PTHR11564:SF5">
    <property type="entry name" value="SIGNAL RECOGNITION PARTICLE SUBUNIT SRP54"/>
    <property type="match status" value="1"/>
</dbReference>
<keyword evidence="5 13" id="KW-0547">Nucleotide-binding</keyword>
<dbReference type="PROSITE" id="PS00300">
    <property type="entry name" value="SRP54"/>
    <property type="match status" value="1"/>
</dbReference>
<dbReference type="InterPro" id="IPR042101">
    <property type="entry name" value="SRP54_N_sf"/>
</dbReference>
<feature type="compositionally biased region" description="Low complexity" evidence="14">
    <location>
        <begin position="486"/>
        <end position="495"/>
    </location>
</feature>
<dbReference type="GO" id="GO:0005786">
    <property type="term" value="C:signal recognition particle, endoplasmic reticulum targeting"/>
    <property type="evidence" value="ECO:0007669"/>
    <property type="project" value="UniProtKB-UniRule"/>
</dbReference>
<dbReference type="Gene3D" id="1.10.260.30">
    <property type="entry name" value="Signal recognition particle, SRP54 subunit, M-domain"/>
    <property type="match status" value="1"/>
</dbReference>
<comment type="domain">
    <text evidence="13">The M domain binds the 7SL RNA in presence of SRP19 and binds the signal sequence of presecretory proteins.</text>
</comment>
<dbReference type="Pfam" id="PF00448">
    <property type="entry name" value="SRP54"/>
    <property type="match status" value="1"/>
</dbReference>
<protein>
    <recommendedName>
        <fullName evidence="13">Signal recognition particle 54 kDa protein</fullName>
    </recommendedName>
</protein>
<keyword evidence="9 13" id="KW-0342">GTP-binding</keyword>
<dbReference type="InterPro" id="IPR003593">
    <property type="entry name" value="AAA+_ATPase"/>
</dbReference>
<dbReference type="GO" id="GO:0003924">
    <property type="term" value="F:GTPase activity"/>
    <property type="evidence" value="ECO:0007669"/>
    <property type="project" value="UniProtKB-UniRule"/>
</dbReference>
<dbReference type="GO" id="GO:0006616">
    <property type="term" value="P:SRP-dependent cotranslational protein targeting to membrane, translocation"/>
    <property type="evidence" value="ECO:0007669"/>
    <property type="project" value="TreeGrafter"/>
</dbReference>
<evidence type="ECO:0000313" key="16">
    <source>
        <dbReference type="EMBL" id="CAD8462411.1"/>
    </source>
</evidence>
<dbReference type="Gene3D" id="1.20.120.140">
    <property type="entry name" value="Signal recognition particle SRP54, nucleotide-binding domain"/>
    <property type="match status" value="1"/>
</dbReference>
<comment type="subcellular location">
    <subcellularLocation>
        <location evidence="2 13">Cytoplasm</location>
    </subcellularLocation>
    <subcellularLocation>
        <location evidence="1">Endoplasmic reticulum</location>
    </subcellularLocation>
</comment>
<dbReference type="InterPro" id="IPR000897">
    <property type="entry name" value="SRP54_GTPase_dom"/>
</dbReference>
<organism evidence="16">
    <name type="scientific">Amorphochlora amoebiformis</name>
    <dbReference type="NCBI Taxonomy" id="1561963"/>
    <lineage>
        <taxon>Eukaryota</taxon>
        <taxon>Sar</taxon>
        <taxon>Rhizaria</taxon>
        <taxon>Cercozoa</taxon>
        <taxon>Chlorarachniophyceae</taxon>
        <taxon>Amorphochlora</taxon>
    </lineage>
</organism>
<dbReference type="InterPro" id="IPR004125">
    <property type="entry name" value="Signal_recog_particle_SRP54_M"/>
</dbReference>
<evidence type="ECO:0000256" key="6">
    <source>
        <dbReference type="ARBA" id="ARBA00022801"/>
    </source>
</evidence>
<dbReference type="PANTHER" id="PTHR11564">
    <property type="entry name" value="SIGNAL RECOGNITION PARTICLE 54K PROTEIN SRP54"/>
    <property type="match status" value="1"/>
</dbReference>
<dbReference type="GO" id="GO:0030942">
    <property type="term" value="F:endoplasmic reticulum signal peptide binding"/>
    <property type="evidence" value="ECO:0007669"/>
    <property type="project" value="TreeGrafter"/>
</dbReference>
<dbReference type="InterPro" id="IPR013822">
    <property type="entry name" value="Signal_recog_particl_SRP54_hlx"/>
</dbReference>
<dbReference type="Gene3D" id="3.40.50.300">
    <property type="entry name" value="P-loop containing nucleotide triphosphate hydrolases"/>
    <property type="match status" value="1"/>
</dbReference>
<dbReference type="InterPro" id="IPR036225">
    <property type="entry name" value="SRP/SRP_N"/>
</dbReference>
<gene>
    <name evidence="16" type="ORF">LAMO00422_LOCUS21371</name>
</gene>
<dbReference type="InterPro" id="IPR006325">
    <property type="entry name" value="SRP54_euk"/>
</dbReference>
<comment type="catalytic activity">
    <reaction evidence="12">
        <text>GTP + H2O = GDP + phosphate + H(+)</text>
        <dbReference type="Rhea" id="RHEA:19669"/>
        <dbReference type="ChEBI" id="CHEBI:15377"/>
        <dbReference type="ChEBI" id="CHEBI:15378"/>
        <dbReference type="ChEBI" id="CHEBI:37565"/>
        <dbReference type="ChEBI" id="CHEBI:43474"/>
        <dbReference type="ChEBI" id="CHEBI:58189"/>
        <dbReference type="EC" id="3.6.5.4"/>
    </reaction>
    <physiologicalReaction direction="left-to-right" evidence="12">
        <dbReference type="Rhea" id="RHEA:19670"/>
    </physiologicalReaction>
</comment>
<feature type="region of interest" description="Disordered" evidence="14">
    <location>
        <begin position="486"/>
        <end position="508"/>
    </location>
</feature>
<dbReference type="InterPro" id="IPR027417">
    <property type="entry name" value="P-loop_NTPase"/>
</dbReference>
<dbReference type="GO" id="GO:0008312">
    <property type="term" value="F:7S RNA binding"/>
    <property type="evidence" value="ECO:0007669"/>
    <property type="project" value="UniProtKB-UniRule"/>
</dbReference>
<evidence type="ECO:0000256" key="1">
    <source>
        <dbReference type="ARBA" id="ARBA00004240"/>
    </source>
</evidence>
<comment type="function">
    <text evidence="13">Component of the signal recognition particle (SRP) complex, a ribonucleoprotein complex that mediates the cotranslational targeting of secretory and membrane proteins to the endoplasmic reticulum (ER).</text>
</comment>
<dbReference type="GO" id="GO:0005525">
    <property type="term" value="F:GTP binding"/>
    <property type="evidence" value="ECO:0007669"/>
    <property type="project" value="UniProtKB-UniRule"/>
</dbReference>
<dbReference type="GO" id="GO:0005783">
    <property type="term" value="C:endoplasmic reticulum"/>
    <property type="evidence" value="ECO:0007669"/>
    <property type="project" value="UniProtKB-SubCell"/>
</dbReference>
<dbReference type="FunFam" id="3.40.50.300:FF:000022">
    <property type="entry name" value="Signal recognition particle 54 kDa subunit"/>
    <property type="match status" value="1"/>
</dbReference>
<evidence type="ECO:0000256" key="9">
    <source>
        <dbReference type="ARBA" id="ARBA00023134"/>
    </source>
</evidence>
<dbReference type="InterPro" id="IPR022941">
    <property type="entry name" value="SRP54"/>
</dbReference>
<accession>A0A7S0H8L8</accession>
<evidence type="ECO:0000256" key="11">
    <source>
        <dbReference type="ARBA" id="ARBA00023274"/>
    </source>
</evidence>
<dbReference type="SUPFAM" id="SSF52540">
    <property type="entry name" value="P-loop containing nucleoside triphosphate hydrolases"/>
    <property type="match status" value="1"/>
</dbReference>
<dbReference type="Pfam" id="PF02978">
    <property type="entry name" value="SRP_SPB"/>
    <property type="match status" value="1"/>
</dbReference>
<dbReference type="GO" id="GO:0005829">
    <property type="term" value="C:cytosol"/>
    <property type="evidence" value="ECO:0007669"/>
    <property type="project" value="TreeGrafter"/>
</dbReference>
<dbReference type="CDD" id="cd17875">
    <property type="entry name" value="SRP54_G"/>
    <property type="match status" value="1"/>
</dbReference>
<evidence type="ECO:0000256" key="2">
    <source>
        <dbReference type="ARBA" id="ARBA00004496"/>
    </source>
</evidence>
<dbReference type="SMART" id="SM00963">
    <property type="entry name" value="SRP54_N"/>
    <property type="match status" value="1"/>
</dbReference>
<evidence type="ECO:0000256" key="12">
    <source>
        <dbReference type="ARBA" id="ARBA00048157"/>
    </source>
</evidence>
<keyword evidence="10 13" id="KW-0733">Signal recognition particle</keyword>
<dbReference type="HAMAP" id="MF_00306">
    <property type="entry name" value="SRP54"/>
    <property type="match status" value="1"/>
</dbReference>
<evidence type="ECO:0000256" key="4">
    <source>
        <dbReference type="ARBA" id="ARBA00022490"/>
    </source>
</evidence>
<proteinExistence type="inferred from homology"/>
<dbReference type="Pfam" id="PF02881">
    <property type="entry name" value="SRP54_N"/>
    <property type="match status" value="1"/>
</dbReference>
<dbReference type="SUPFAM" id="SSF47364">
    <property type="entry name" value="Domain of the SRP/SRP receptor G-proteins"/>
    <property type="match status" value="1"/>
</dbReference>
<keyword evidence="7" id="KW-0256">Endoplasmic reticulum</keyword>